<dbReference type="InterPro" id="IPR052553">
    <property type="entry name" value="CbiG_hydrolase"/>
</dbReference>
<dbReference type="GO" id="GO:0016787">
    <property type="term" value="F:hydrolase activity"/>
    <property type="evidence" value="ECO:0007669"/>
    <property type="project" value="UniProtKB-KW"/>
</dbReference>
<keyword evidence="5" id="KW-1185">Reference proteome</keyword>
<evidence type="ECO:0000259" key="3">
    <source>
        <dbReference type="Pfam" id="PF11761"/>
    </source>
</evidence>
<evidence type="ECO:0000313" key="4">
    <source>
        <dbReference type="EMBL" id="CAI8030085.1"/>
    </source>
</evidence>
<dbReference type="Proteomes" id="UP001174909">
    <property type="component" value="Unassembled WGS sequence"/>
</dbReference>
<dbReference type="Pfam" id="PF11761">
    <property type="entry name" value="CbiG_mid"/>
    <property type="match status" value="1"/>
</dbReference>
<evidence type="ECO:0000313" key="5">
    <source>
        <dbReference type="Proteomes" id="UP001174909"/>
    </source>
</evidence>
<feature type="domain" description="Cobalamin biosynthesis central region" evidence="3">
    <location>
        <begin position="133"/>
        <end position="213"/>
    </location>
</feature>
<dbReference type="PANTHER" id="PTHR37477">
    <property type="entry name" value="COBALT-PRECORRIN-5A HYDROLASE"/>
    <property type="match status" value="1"/>
</dbReference>
<dbReference type="EMBL" id="CASHTH010002456">
    <property type="protein sequence ID" value="CAI8030085.1"/>
    <property type="molecule type" value="Genomic_DNA"/>
</dbReference>
<dbReference type="Pfam" id="PF11760">
    <property type="entry name" value="CbiG_N"/>
    <property type="match status" value="1"/>
</dbReference>
<dbReference type="SUPFAM" id="SSF159672">
    <property type="entry name" value="CbiG N-terminal domain-like"/>
    <property type="match status" value="1"/>
</dbReference>
<dbReference type="Gene3D" id="3.40.50.11220">
    <property type="match status" value="1"/>
</dbReference>
<evidence type="ECO:0000259" key="1">
    <source>
        <dbReference type="Pfam" id="PF01890"/>
    </source>
</evidence>
<feature type="domain" description="CobE/GbiG C-terminal" evidence="1">
    <location>
        <begin position="239"/>
        <end position="310"/>
    </location>
</feature>
<sequence>MHGAVLARRVAAGLGPETTLYIDRRFSDPCTEEETFQARAFDLPLRPLLRQVWEEFEAVVLFLPVGAAVRLVAPMLNDKRTDPALVCVDDGGRFAISVVSGHLGGADSLAERVAAVLGAEAVITSGSHATQTIAVDLLGREFGWTIEAESAVITRASAAVVNREAVGIFQTAGEPNWWPASLPLSPNIRRYDTLDALSGSGCAAALVITDERDPYISVGTTLQDALRGTHVVLYRPRSLVVGMGCRRGVPVEELERLLVDTFEANNLSLSSLECLATATLKRDELGLLALAEKYSASFSCYEGDVLNSVYDSNIDLAGNTNPAEVSCASPVPDDVSRPGELHPSSNARRLVGVWGVAEPAALLASGASRLLVSKQTASRATIAVARREYAQGALAKVK</sequence>
<dbReference type="InterPro" id="IPR002750">
    <property type="entry name" value="CobE/GbiG_C"/>
</dbReference>
<keyword evidence="4" id="KW-0378">Hydrolase</keyword>
<gene>
    <name evidence="4" type="ORF">GBAR_LOCUS17047</name>
</gene>
<dbReference type="InterPro" id="IPR021744">
    <property type="entry name" value="CbiG_N"/>
</dbReference>
<accession>A0AA35WXC2</accession>
<evidence type="ECO:0000259" key="2">
    <source>
        <dbReference type="Pfam" id="PF11760"/>
    </source>
</evidence>
<comment type="caution">
    <text evidence="4">The sequence shown here is derived from an EMBL/GenBank/DDBJ whole genome shotgun (WGS) entry which is preliminary data.</text>
</comment>
<dbReference type="SUPFAM" id="SSF159664">
    <property type="entry name" value="CobE/GbiG C-terminal domain-like"/>
    <property type="match status" value="1"/>
</dbReference>
<organism evidence="4 5">
    <name type="scientific">Geodia barretti</name>
    <name type="common">Barrett's horny sponge</name>
    <dbReference type="NCBI Taxonomy" id="519541"/>
    <lineage>
        <taxon>Eukaryota</taxon>
        <taxon>Metazoa</taxon>
        <taxon>Porifera</taxon>
        <taxon>Demospongiae</taxon>
        <taxon>Heteroscleromorpha</taxon>
        <taxon>Tetractinellida</taxon>
        <taxon>Astrophorina</taxon>
        <taxon>Geodiidae</taxon>
        <taxon>Geodia</taxon>
    </lineage>
</organism>
<dbReference type="Pfam" id="PF01890">
    <property type="entry name" value="CbiG_C"/>
    <property type="match status" value="2"/>
</dbReference>
<feature type="domain" description="CobE/GbiG C-terminal" evidence="1">
    <location>
        <begin position="341"/>
        <end position="385"/>
    </location>
</feature>
<dbReference type="AlphaFoldDB" id="A0AA35WXC2"/>
<reference evidence="4" key="1">
    <citation type="submission" date="2023-03" db="EMBL/GenBank/DDBJ databases">
        <authorList>
            <person name="Steffen K."/>
            <person name="Cardenas P."/>
        </authorList>
    </citation>
    <scope>NUCLEOTIDE SEQUENCE</scope>
</reference>
<protein>
    <submittedName>
        <fullName evidence="4">Cobalt-precorrin-5A hydrolase</fullName>
    </submittedName>
</protein>
<proteinExistence type="predicted"/>
<dbReference type="InterPro" id="IPR036518">
    <property type="entry name" value="CobE/GbiG_C_sf"/>
</dbReference>
<dbReference type="InterPro" id="IPR038029">
    <property type="entry name" value="GbiG_N_sf"/>
</dbReference>
<dbReference type="PANTHER" id="PTHR37477:SF1">
    <property type="entry name" value="COBALT-PRECORRIN-5A HYDROLASE"/>
    <property type="match status" value="1"/>
</dbReference>
<feature type="domain" description="Cobalamin synthesis G N-terminal" evidence="2">
    <location>
        <begin position="49"/>
        <end position="127"/>
    </location>
</feature>
<dbReference type="Gene3D" id="3.30.420.180">
    <property type="entry name" value="CobE/GbiG C-terminal domain"/>
    <property type="match status" value="1"/>
</dbReference>
<name>A0AA35WXC2_GEOBA</name>
<dbReference type="InterPro" id="IPR021745">
    <property type="entry name" value="CbiG_mid"/>
</dbReference>